<proteinExistence type="predicted"/>
<dbReference type="CDD" id="cd05233">
    <property type="entry name" value="SDR_c"/>
    <property type="match status" value="1"/>
</dbReference>
<name>A0A9Q4G1F2_SALAG</name>
<dbReference type="EMBL" id="JABXYM010000002">
    <property type="protein sequence ID" value="MCR6098794.1"/>
    <property type="molecule type" value="Genomic_DNA"/>
</dbReference>
<dbReference type="Gene3D" id="3.40.50.720">
    <property type="entry name" value="NAD(P)-binding Rossmann-like Domain"/>
    <property type="match status" value="1"/>
</dbReference>
<dbReference type="RefSeq" id="WP_257823178.1">
    <property type="nucleotide sequence ID" value="NZ_JABXYM010000002.1"/>
</dbReference>
<dbReference type="InterPro" id="IPR036291">
    <property type="entry name" value="NAD(P)-bd_dom_sf"/>
</dbReference>
<evidence type="ECO:0000313" key="2">
    <source>
        <dbReference type="Proteomes" id="UP001057753"/>
    </source>
</evidence>
<dbReference type="Pfam" id="PF13561">
    <property type="entry name" value="adh_short_C2"/>
    <property type="match status" value="1"/>
</dbReference>
<accession>A0A9Q4G1F2</accession>
<sequence length="237" mass="27297">MNIFISQGEQKLNQMIARHFHQKGETPVLLFTDRDKHREFMLSQPNQATVFCDTFEEDVLDTQIAEAFGMSGVDVLIHGNEMLDEAKQLEEHPIGLDEHIRHYLHRIFLLNKVVVRQMIQPKKGHIIFPLFYDPLYYAEYVSSPILNQAKLSLMKCMSRELGPFKLNVNAITFGYYNDGFDRQERKARKEKVEIFSLKPKLPDLDEYVKSIELLIHPSANLIGGENLHVGAGIETGI</sequence>
<dbReference type="AlphaFoldDB" id="A0A9Q4G1F2"/>
<gene>
    <name evidence="1" type="ORF">HXA33_19980</name>
</gene>
<evidence type="ECO:0000313" key="1">
    <source>
        <dbReference type="EMBL" id="MCR6098794.1"/>
    </source>
</evidence>
<keyword evidence="2" id="KW-1185">Reference proteome</keyword>
<dbReference type="SUPFAM" id="SSF51735">
    <property type="entry name" value="NAD(P)-binding Rossmann-fold domains"/>
    <property type="match status" value="1"/>
</dbReference>
<comment type="caution">
    <text evidence="1">The sequence shown here is derived from an EMBL/GenBank/DDBJ whole genome shotgun (WGS) entry which is preliminary data.</text>
</comment>
<reference evidence="1" key="1">
    <citation type="submission" date="2020-06" db="EMBL/GenBank/DDBJ databases">
        <title>Insight into the genomes of haloalkaliphilic bacilli from Kenyan soda lakes.</title>
        <authorList>
            <person name="Mwirichia R."/>
            <person name="Villamizar G.C."/>
            <person name="Poehlein A."/>
            <person name="Mugweru J."/>
            <person name="Kipnyargis A."/>
            <person name="Kiplimo D."/>
            <person name="Orwa P."/>
            <person name="Daniel R."/>
        </authorList>
    </citation>
    <scope>NUCLEOTIDE SEQUENCE</scope>
    <source>
        <strain evidence="1">B1096_S55</strain>
    </source>
</reference>
<dbReference type="InterPro" id="IPR002347">
    <property type="entry name" value="SDR_fam"/>
</dbReference>
<organism evidence="1 2">
    <name type="scientific">Salipaludibacillus agaradhaerens</name>
    <name type="common">Bacillus agaradhaerens</name>
    <dbReference type="NCBI Taxonomy" id="76935"/>
    <lineage>
        <taxon>Bacteria</taxon>
        <taxon>Bacillati</taxon>
        <taxon>Bacillota</taxon>
        <taxon>Bacilli</taxon>
        <taxon>Bacillales</taxon>
        <taxon>Bacillaceae</taxon>
    </lineage>
</organism>
<dbReference type="Proteomes" id="UP001057753">
    <property type="component" value="Unassembled WGS sequence"/>
</dbReference>
<protein>
    <submittedName>
        <fullName evidence="1">SDR family oxidoreductase</fullName>
    </submittedName>
</protein>